<dbReference type="GO" id="GO:0016787">
    <property type="term" value="F:hydrolase activity"/>
    <property type="evidence" value="ECO:0007669"/>
    <property type="project" value="UniProtKB-KW"/>
</dbReference>
<dbReference type="GO" id="GO:0005737">
    <property type="term" value="C:cytoplasm"/>
    <property type="evidence" value="ECO:0007669"/>
    <property type="project" value="UniProtKB-SubCell"/>
</dbReference>
<evidence type="ECO:0000256" key="14">
    <source>
        <dbReference type="ARBA" id="ARBA00023254"/>
    </source>
</evidence>
<evidence type="ECO:0000256" key="15">
    <source>
        <dbReference type="ARBA" id="ARBA00047984"/>
    </source>
</evidence>
<dbReference type="SMART" id="SM00847">
    <property type="entry name" value="HA2"/>
    <property type="match status" value="1"/>
</dbReference>
<dbReference type="EC" id="3.6.4.13" evidence="3"/>
<dbReference type="SUPFAM" id="SSF63748">
    <property type="entry name" value="Tudor/PWWP/MBT"/>
    <property type="match status" value="1"/>
</dbReference>
<evidence type="ECO:0000256" key="5">
    <source>
        <dbReference type="ARBA" id="ARBA00022473"/>
    </source>
</evidence>
<dbReference type="InterPro" id="IPR007502">
    <property type="entry name" value="Helicase-assoc_dom"/>
</dbReference>
<dbReference type="Gene3D" id="2.40.50.90">
    <property type="match status" value="1"/>
</dbReference>
<evidence type="ECO:0000313" key="20">
    <source>
        <dbReference type="Proteomes" id="UP001152798"/>
    </source>
</evidence>
<evidence type="ECO:0000256" key="4">
    <source>
        <dbReference type="ARBA" id="ARBA00013352"/>
    </source>
</evidence>
<evidence type="ECO:0000256" key="8">
    <source>
        <dbReference type="ARBA" id="ARBA00022782"/>
    </source>
</evidence>
<dbReference type="Gene3D" id="2.30.30.140">
    <property type="match status" value="1"/>
</dbReference>
<dbReference type="InterPro" id="IPR035437">
    <property type="entry name" value="SNase_OB-fold_sf"/>
</dbReference>
<dbReference type="Proteomes" id="UP001152798">
    <property type="component" value="Chromosome 3"/>
</dbReference>
<feature type="domain" description="Tudor" evidence="16">
    <location>
        <begin position="930"/>
        <end position="998"/>
    </location>
</feature>
<comment type="catalytic activity">
    <reaction evidence="15">
        <text>ATP + H2O = ADP + phosphate + H(+)</text>
        <dbReference type="Rhea" id="RHEA:13065"/>
        <dbReference type="ChEBI" id="CHEBI:15377"/>
        <dbReference type="ChEBI" id="CHEBI:15378"/>
        <dbReference type="ChEBI" id="CHEBI:30616"/>
        <dbReference type="ChEBI" id="CHEBI:43474"/>
        <dbReference type="ChEBI" id="CHEBI:456216"/>
        <dbReference type="EC" id="3.6.4.13"/>
    </reaction>
</comment>
<reference evidence="19" key="1">
    <citation type="submission" date="2022-01" db="EMBL/GenBank/DDBJ databases">
        <authorList>
            <person name="King R."/>
        </authorList>
    </citation>
    <scope>NUCLEOTIDE SEQUENCE</scope>
</reference>
<dbReference type="GO" id="GO:0003723">
    <property type="term" value="F:RNA binding"/>
    <property type="evidence" value="ECO:0007669"/>
    <property type="project" value="TreeGrafter"/>
</dbReference>
<evidence type="ECO:0000259" key="18">
    <source>
        <dbReference type="PROSITE" id="PS51194"/>
    </source>
</evidence>
<comment type="similarity">
    <text evidence="2">Belongs to the DEAD box helicase family. DEAH subfamily.</text>
</comment>
<protein>
    <recommendedName>
        <fullName evidence="4">Probable ATP-dependent RNA helicase spindle-E</fullName>
        <ecNumber evidence="3">3.6.4.13</ecNumber>
    </recommendedName>
</protein>
<evidence type="ECO:0000256" key="10">
    <source>
        <dbReference type="ARBA" id="ARBA00022806"/>
    </source>
</evidence>
<keyword evidence="10" id="KW-0347">Helicase</keyword>
<evidence type="ECO:0000256" key="1">
    <source>
        <dbReference type="ARBA" id="ARBA00004496"/>
    </source>
</evidence>
<dbReference type="GO" id="GO:0005524">
    <property type="term" value="F:ATP binding"/>
    <property type="evidence" value="ECO:0007669"/>
    <property type="project" value="UniProtKB-KW"/>
</dbReference>
<gene>
    <name evidence="19" type="ORF">NEZAVI_LOCUS7107</name>
</gene>
<feature type="domain" description="Helicase C-terminal" evidence="18">
    <location>
        <begin position="342"/>
        <end position="519"/>
    </location>
</feature>
<evidence type="ECO:0000313" key="19">
    <source>
        <dbReference type="EMBL" id="CAH1397239.1"/>
    </source>
</evidence>
<keyword evidence="5" id="KW-0217">Developmental protein</keyword>
<dbReference type="PROSITE" id="PS51192">
    <property type="entry name" value="HELICASE_ATP_BIND_1"/>
    <property type="match status" value="1"/>
</dbReference>
<dbReference type="Pfam" id="PF00270">
    <property type="entry name" value="DEAD"/>
    <property type="match status" value="1"/>
</dbReference>
<name>A0A9P0MK29_NEZVI</name>
<keyword evidence="13" id="KW-0943">RNA-mediated gene silencing</keyword>
<proteinExistence type="inferred from homology"/>
<dbReference type="PROSITE" id="PS50304">
    <property type="entry name" value="TUDOR"/>
    <property type="match status" value="1"/>
</dbReference>
<evidence type="ECO:0000256" key="9">
    <source>
        <dbReference type="ARBA" id="ARBA00022801"/>
    </source>
</evidence>
<dbReference type="Pfam" id="PF00271">
    <property type="entry name" value="Helicase_C"/>
    <property type="match status" value="1"/>
</dbReference>
<organism evidence="19 20">
    <name type="scientific">Nezara viridula</name>
    <name type="common">Southern green stink bug</name>
    <name type="synonym">Cimex viridulus</name>
    <dbReference type="NCBI Taxonomy" id="85310"/>
    <lineage>
        <taxon>Eukaryota</taxon>
        <taxon>Metazoa</taxon>
        <taxon>Ecdysozoa</taxon>
        <taxon>Arthropoda</taxon>
        <taxon>Hexapoda</taxon>
        <taxon>Insecta</taxon>
        <taxon>Pterygota</taxon>
        <taxon>Neoptera</taxon>
        <taxon>Paraneoptera</taxon>
        <taxon>Hemiptera</taxon>
        <taxon>Heteroptera</taxon>
        <taxon>Panheteroptera</taxon>
        <taxon>Pentatomomorpha</taxon>
        <taxon>Pentatomoidea</taxon>
        <taxon>Pentatomidae</taxon>
        <taxon>Pentatominae</taxon>
        <taxon>Nezara</taxon>
    </lineage>
</organism>
<dbReference type="PANTHER" id="PTHR18934:SF113">
    <property type="entry name" value="ATP-DEPENDENT RNA HELICASE TDRD9"/>
    <property type="match status" value="1"/>
</dbReference>
<dbReference type="InterPro" id="IPR002999">
    <property type="entry name" value="Tudor"/>
</dbReference>
<dbReference type="Pfam" id="PF00567">
    <property type="entry name" value="TUDOR"/>
    <property type="match status" value="1"/>
</dbReference>
<dbReference type="GO" id="GO:0003724">
    <property type="term" value="F:RNA helicase activity"/>
    <property type="evidence" value="ECO:0007669"/>
    <property type="project" value="UniProtKB-EC"/>
</dbReference>
<evidence type="ECO:0000256" key="12">
    <source>
        <dbReference type="ARBA" id="ARBA00022871"/>
    </source>
</evidence>
<accession>A0A9P0MK29</accession>
<dbReference type="InterPro" id="IPR014001">
    <property type="entry name" value="Helicase_ATP-bd"/>
</dbReference>
<evidence type="ECO:0000256" key="3">
    <source>
        <dbReference type="ARBA" id="ARBA00012552"/>
    </source>
</evidence>
<feature type="domain" description="Helicase ATP-binding" evidence="17">
    <location>
        <begin position="124"/>
        <end position="290"/>
    </location>
</feature>
<dbReference type="SUPFAM" id="SSF52540">
    <property type="entry name" value="P-loop containing nucleoside triphosphate hydrolases"/>
    <property type="match status" value="1"/>
</dbReference>
<keyword evidence="8" id="KW-0221">Differentiation</keyword>
<sequence>MDYATILQMYREGGFKKIHIEGGQTEGRIAMDVRKPKPKGRTIMSGLHYAEESKAQDKLEQLKLDEELKSANNMYGCEDLTSVGTLPNLNDLKPENLTNVYLSYSFKTKLSTNLLIHDYKEEILGHVDTNQVVIIKGVTGCGKTTQVPQFILDQHEEMNIHCNIVVTQPRRIAAISVAKRVSNERGWPLGSIVGYQIALERNCSQDTRLLYCTTGVLLQQLVKKQSLSDYTHIIVDEVHERDNETDFILILLKKLLRNTQCRTKVILMSATMNVNQFSDYFSRTVNGVAIEPPIVELAHIAKYPVQYYYLDSLHNRLPGIKIPDINLNSPSISTYSYDLARALIEVFRVIDEHEHHDTDFVGSVLIFLPGIAEIETMYARLFTYTGSVEKWWLCPLHSSITHDEQMKVFQAAPKGHRKIILATNIAESSITVPDIKYVIDFCLAKQQVLEPETSYSCLQLTWISKSQGTQRGGRVGRVMPGRVYRLIPKDCYMELPEDITPEIMRCPLDQLVLKAKQLRMGNPATLLGLAIDPPDLSNIHKTILHLKEAGALLLTANGQYKDNDGDLTFIGQIMASLPLDIHLSKLIILGHMFSCLSDAIIMASAMSVKSIFSSPFRQQLEAYNSKLTWADSSCSDPIAYLHAYSLWKFKSKMGFFKRSGGESEIDWCRKYFIQGNLIKEVSRLENEIVQRLRTLGVEEMKGETSMTWSAAEKPIILKLMIAGAFYPNYFIPFGSDEKDAVKLLGGRDPLTTVYLTGLPNNQPGPLYTHAIRNHFLHCGSNIEVSFDGSSKIYLTFGSSISANHEPEKSALMPGKISMAVFRSIKLRQLQIPITIPVLLPHEARKRAFEVFGDRLTPSLFNVIKRKAVMPVKKTNVPSLSTSIVPVVITHIENPSKFWVNINEPVNSNRIYWIHSSLNRLSEPLPLYTGPYDDGSPCIAPYKDKKGPPEYYRARIISSIEVDSRGAVIRVQVYFIDYGNQESVHANELRDYPTSLTNVKKEPDLALEASLAEIGPAFSKNPRGGWSSENIKEFSKFLKDNTGIAKIFSVVNNVMAITLFSSELMGKKTLTDLRFELSFNYYLIKNGFAEAIDEPYLSRENHMLREAAVDSSQNCYDKSNDDLFNDNLSDINFAPPKPEECRSKVTLKGPRSPLEMNLYSLPKKCQGKEIIIEWNSVNSVLLDTYPMDPHERLVVAASVTQNTGTNRLTLRNTTIMPNIHGLSSLVCLIFAPRVELRVDQERRQLTGALCGLGFEPESGAAFFPENDLEVLFDTKLTLMDLEVVNKLRFWMDYIMGGGEGPHSELSRPGIIKSQERIKSYITDLLFKKRPCITPQPVTHPYEWDQLEPDELLDPQGSATSLYPLIWGVSLVGEGSRDNAILSRLETLKMIANGKETFKNAVQCELCQVYNQTLQELRLHLTTTLHTLKLADFKESMKGGKKN</sequence>
<dbReference type="Gene3D" id="1.20.120.1080">
    <property type="match status" value="1"/>
</dbReference>
<dbReference type="PANTHER" id="PTHR18934">
    <property type="entry name" value="ATP-DEPENDENT RNA HELICASE"/>
    <property type="match status" value="1"/>
</dbReference>
<keyword evidence="7" id="KW-0547">Nucleotide-binding</keyword>
<dbReference type="Gene3D" id="3.40.50.300">
    <property type="entry name" value="P-loop containing nucleotide triphosphate hydrolases"/>
    <property type="match status" value="2"/>
</dbReference>
<dbReference type="InterPro" id="IPR001650">
    <property type="entry name" value="Helicase_C-like"/>
</dbReference>
<dbReference type="FunFam" id="3.40.50.300:FF:001760">
    <property type="entry name" value="ATP-dependent RNA helicase"/>
    <property type="match status" value="1"/>
</dbReference>
<evidence type="ECO:0000256" key="11">
    <source>
        <dbReference type="ARBA" id="ARBA00022840"/>
    </source>
</evidence>
<evidence type="ECO:0000256" key="6">
    <source>
        <dbReference type="ARBA" id="ARBA00022490"/>
    </source>
</evidence>
<evidence type="ECO:0000256" key="13">
    <source>
        <dbReference type="ARBA" id="ARBA00023158"/>
    </source>
</evidence>
<evidence type="ECO:0000259" key="16">
    <source>
        <dbReference type="PROSITE" id="PS50304"/>
    </source>
</evidence>
<dbReference type="EMBL" id="OV725079">
    <property type="protein sequence ID" value="CAH1397239.1"/>
    <property type="molecule type" value="Genomic_DNA"/>
</dbReference>
<evidence type="ECO:0000256" key="7">
    <source>
        <dbReference type="ARBA" id="ARBA00022741"/>
    </source>
</evidence>
<dbReference type="OrthoDB" id="66977at2759"/>
<dbReference type="CDD" id="cd18791">
    <property type="entry name" value="SF2_C_RHA"/>
    <property type="match status" value="1"/>
</dbReference>
<keyword evidence="20" id="KW-1185">Reference proteome</keyword>
<dbReference type="GO" id="GO:0031047">
    <property type="term" value="P:regulatory ncRNA-mediated gene silencing"/>
    <property type="evidence" value="ECO:0007669"/>
    <property type="project" value="UniProtKB-KW"/>
</dbReference>
<keyword evidence="14" id="KW-0469">Meiosis</keyword>
<dbReference type="InterPro" id="IPR027417">
    <property type="entry name" value="P-loop_NTPase"/>
</dbReference>
<dbReference type="PROSITE" id="PS51194">
    <property type="entry name" value="HELICASE_CTER"/>
    <property type="match status" value="1"/>
</dbReference>
<evidence type="ECO:0000256" key="2">
    <source>
        <dbReference type="ARBA" id="ARBA00008792"/>
    </source>
</evidence>
<dbReference type="InterPro" id="IPR011545">
    <property type="entry name" value="DEAD/DEAH_box_helicase_dom"/>
</dbReference>
<dbReference type="GO" id="GO:0051321">
    <property type="term" value="P:meiotic cell cycle"/>
    <property type="evidence" value="ECO:0007669"/>
    <property type="project" value="UniProtKB-KW"/>
</dbReference>
<dbReference type="GO" id="GO:0007283">
    <property type="term" value="P:spermatogenesis"/>
    <property type="evidence" value="ECO:0007669"/>
    <property type="project" value="UniProtKB-KW"/>
</dbReference>
<keyword evidence="9" id="KW-0378">Hydrolase</keyword>
<keyword evidence="11" id="KW-0067">ATP-binding</keyword>
<dbReference type="GO" id="GO:0030154">
    <property type="term" value="P:cell differentiation"/>
    <property type="evidence" value="ECO:0007669"/>
    <property type="project" value="UniProtKB-KW"/>
</dbReference>
<dbReference type="SMART" id="SM00490">
    <property type="entry name" value="HELICc"/>
    <property type="match status" value="1"/>
</dbReference>
<dbReference type="SMART" id="SM00487">
    <property type="entry name" value="DEXDc"/>
    <property type="match status" value="1"/>
</dbReference>
<dbReference type="Pfam" id="PF21010">
    <property type="entry name" value="HA2_C"/>
    <property type="match status" value="1"/>
</dbReference>
<keyword evidence="6" id="KW-0963">Cytoplasm</keyword>
<comment type="subcellular location">
    <subcellularLocation>
        <location evidence="1">Cytoplasm</location>
    </subcellularLocation>
</comment>
<keyword evidence="12" id="KW-0744">Spermatogenesis</keyword>
<evidence type="ECO:0000259" key="17">
    <source>
        <dbReference type="PROSITE" id="PS51192"/>
    </source>
</evidence>